<proteinExistence type="predicted"/>
<accession>A0A0F4TVW0</accession>
<dbReference type="PANTHER" id="PTHR43194:SF5">
    <property type="entry name" value="PIMELOYL-[ACYL-CARRIER PROTEIN] METHYL ESTER ESTERASE"/>
    <property type="match status" value="1"/>
</dbReference>
<reference evidence="2 3" key="1">
    <citation type="submission" date="2015-03" db="EMBL/GenBank/DDBJ databases">
        <title>Comparative genomics of Pseudomonas insights into diversity of traits involved in vanlence and defense.</title>
        <authorList>
            <person name="Qin Y."/>
        </authorList>
    </citation>
    <scope>NUCLEOTIDE SEQUENCE [LARGE SCALE GENOMIC DNA]</scope>
    <source>
        <strain evidence="2 3">C8</strain>
    </source>
</reference>
<evidence type="ECO:0000313" key="2">
    <source>
        <dbReference type="EMBL" id="KJZ48165.1"/>
    </source>
</evidence>
<evidence type="ECO:0000313" key="3">
    <source>
        <dbReference type="Proteomes" id="UP000033588"/>
    </source>
</evidence>
<evidence type="ECO:0000259" key="1">
    <source>
        <dbReference type="Pfam" id="PF12697"/>
    </source>
</evidence>
<feature type="domain" description="AB hydrolase-1" evidence="1">
    <location>
        <begin position="5"/>
        <end position="231"/>
    </location>
</feature>
<dbReference type="RefSeq" id="WP_046039426.1">
    <property type="nucleotide sequence ID" value="NZ_LACC01000011.1"/>
</dbReference>
<dbReference type="InterPro" id="IPR050228">
    <property type="entry name" value="Carboxylesterase_BioH"/>
</dbReference>
<dbReference type="AlphaFoldDB" id="A0A0F4TVW0"/>
<dbReference type="PANTHER" id="PTHR43194">
    <property type="entry name" value="HYDROLASE ALPHA/BETA FOLD FAMILY"/>
    <property type="match status" value="1"/>
</dbReference>
<dbReference type="Pfam" id="PF12697">
    <property type="entry name" value="Abhydrolase_6"/>
    <property type="match status" value="1"/>
</dbReference>
<comment type="caution">
    <text evidence="2">The sequence shown here is derived from an EMBL/GenBank/DDBJ whole genome shotgun (WGS) entry which is preliminary data.</text>
</comment>
<dbReference type="OrthoDB" id="9780744at2"/>
<name>A0A0F4TVW0_PSEFL</name>
<dbReference type="EMBL" id="LACC01000011">
    <property type="protein sequence ID" value="KJZ48165.1"/>
    <property type="molecule type" value="Genomic_DNA"/>
</dbReference>
<dbReference type="InterPro" id="IPR029058">
    <property type="entry name" value="AB_hydrolase_fold"/>
</dbReference>
<dbReference type="Gene3D" id="3.40.50.1820">
    <property type="entry name" value="alpha/beta hydrolase"/>
    <property type="match status" value="1"/>
</dbReference>
<dbReference type="SUPFAM" id="SSF53474">
    <property type="entry name" value="alpha/beta-Hydrolases"/>
    <property type="match status" value="1"/>
</dbReference>
<dbReference type="Proteomes" id="UP000033588">
    <property type="component" value="Unassembled WGS sequence"/>
</dbReference>
<organism evidence="2 3">
    <name type="scientific">Pseudomonas fluorescens</name>
    <dbReference type="NCBI Taxonomy" id="294"/>
    <lineage>
        <taxon>Bacteria</taxon>
        <taxon>Pseudomonadati</taxon>
        <taxon>Pseudomonadota</taxon>
        <taxon>Gammaproteobacteria</taxon>
        <taxon>Pseudomonadales</taxon>
        <taxon>Pseudomonadaceae</taxon>
        <taxon>Pseudomonas</taxon>
    </lineage>
</organism>
<dbReference type="InterPro" id="IPR000073">
    <property type="entry name" value="AB_hydrolase_1"/>
</dbReference>
<protein>
    <submittedName>
        <fullName evidence="2">Transporter</fullName>
    </submittedName>
</protein>
<sequence length="243" mass="25824">MRDRLILLPGWGLGVSPLEPLAAALRGLDEHLRVEIEPLPELGSSDLEEWLDELDSTLPQDAWLGGWSLGGMLASELAARRGDRCCGLLTLASNPCFVAWAGWSHAMHEEDFKAFLSGCRLNPEATLKRFSLLCSQGSPDPRSLARLLLAGAPKSSASALLSGLELLGGLSTRQALLDFQGPQLHLFAGLDGLVPAEAAGELLALLPDVEIGLIEQASHAFLLEDPHGVAGAIQAFLHESGDD</sequence>
<gene>
    <name evidence="2" type="ORF">VC35_09325</name>
</gene>
<dbReference type="PATRIC" id="fig|294.132.peg.598"/>